<dbReference type="AlphaFoldDB" id="A0A9X1Y1S8"/>
<dbReference type="PANTHER" id="PTHR43701">
    <property type="entry name" value="MEMBRANE TRANSPORTER PROTEIN MJ0441-RELATED"/>
    <property type="match status" value="1"/>
</dbReference>
<keyword evidence="5 6" id="KW-0472">Membrane</keyword>
<proteinExistence type="inferred from homology"/>
<accession>A0A9X1Y1S8</accession>
<protein>
    <recommendedName>
        <fullName evidence="6">Probable membrane transporter protein</fullName>
    </recommendedName>
</protein>
<sequence>MDVLLFAVMVVLGLVGSFFSGLLGIGGAIINYPLLLFVPAALGAAHFTGQEVSSISMFQVLFASLSGVLAFRRRSTPAGGIHKGLVLYMGGGTLVGSLLGGLVSGYLASGVINLVYGILAAVAVVLMLIPNRVAPEIGAGAISFNRVVAMASALLIGIVSGIVGAGGAFMLIPVMLAILKIPPRTTIASSLAIVLFSAIGGVVGKIATMPIPLEPVLYTVLGSLAGAPLGAWIGAKINVKYLRYGLVVIIAFTAVKIWWSLL</sequence>
<feature type="transmembrane region" description="Helical" evidence="6">
    <location>
        <begin position="154"/>
        <end position="179"/>
    </location>
</feature>
<dbReference type="RefSeq" id="WP_248553040.1">
    <property type="nucleotide sequence ID" value="NZ_JALPRK010000018.1"/>
</dbReference>
<feature type="transmembrane region" description="Helical" evidence="6">
    <location>
        <begin position="185"/>
        <end position="204"/>
    </location>
</feature>
<evidence type="ECO:0000256" key="4">
    <source>
        <dbReference type="ARBA" id="ARBA00022989"/>
    </source>
</evidence>
<dbReference type="PANTHER" id="PTHR43701:SF13">
    <property type="entry name" value="MEMBRANE TRANSPORTER PROTEIN YRKJ-RELATED"/>
    <property type="match status" value="1"/>
</dbReference>
<dbReference type="EMBL" id="JALPRK010000018">
    <property type="protein sequence ID" value="MCK8488998.1"/>
    <property type="molecule type" value="Genomic_DNA"/>
</dbReference>
<keyword evidence="3 6" id="KW-0812">Transmembrane</keyword>
<reference evidence="7" key="1">
    <citation type="submission" date="2022-04" db="EMBL/GenBank/DDBJ databases">
        <authorList>
            <person name="Seo M.-J."/>
        </authorList>
    </citation>
    <scope>NUCLEOTIDE SEQUENCE</scope>
    <source>
        <strain evidence="7">MBLB2552</strain>
    </source>
</reference>
<keyword evidence="4 6" id="KW-1133">Transmembrane helix</keyword>
<feature type="transmembrane region" description="Helical" evidence="6">
    <location>
        <begin position="85"/>
        <end position="108"/>
    </location>
</feature>
<comment type="subcellular location">
    <subcellularLocation>
        <location evidence="6">Cell membrane</location>
        <topology evidence="6">Multi-pass membrane protein</topology>
    </subcellularLocation>
    <subcellularLocation>
        <location evidence="1">Membrane</location>
        <topology evidence="1">Multi-pass membrane protein</topology>
    </subcellularLocation>
</comment>
<comment type="similarity">
    <text evidence="2 6">Belongs to the 4-toluene sulfonate uptake permease (TSUP) (TC 2.A.102) family.</text>
</comment>
<feature type="transmembrane region" description="Helical" evidence="6">
    <location>
        <begin position="216"/>
        <end position="235"/>
    </location>
</feature>
<evidence type="ECO:0000256" key="5">
    <source>
        <dbReference type="ARBA" id="ARBA00023136"/>
    </source>
</evidence>
<keyword evidence="6" id="KW-1003">Cell membrane</keyword>
<evidence type="ECO:0000256" key="1">
    <source>
        <dbReference type="ARBA" id="ARBA00004141"/>
    </source>
</evidence>
<evidence type="ECO:0000256" key="3">
    <source>
        <dbReference type="ARBA" id="ARBA00022692"/>
    </source>
</evidence>
<feature type="transmembrane region" description="Helical" evidence="6">
    <location>
        <begin position="6"/>
        <end position="25"/>
    </location>
</feature>
<feature type="transmembrane region" description="Helical" evidence="6">
    <location>
        <begin position="32"/>
        <end position="49"/>
    </location>
</feature>
<evidence type="ECO:0000256" key="2">
    <source>
        <dbReference type="ARBA" id="ARBA00009142"/>
    </source>
</evidence>
<feature type="transmembrane region" description="Helical" evidence="6">
    <location>
        <begin position="114"/>
        <end position="133"/>
    </location>
</feature>
<gene>
    <name evidence="7" type="ORF">M0651_17645</name>
</gene>
<evidence type="ECO:0000313" key="7">
    <source>
        <dbReference type="EMBL" id="MCK8488998.1"/>
    </source>
</evidence>
<keyword evidence="8" id="KW-1185">Reference proteome</keyword>
<dbReference type="GO" id="GO:0005886">
    <property type="term" value="C:plasma membrane"/>
    <property type="evidence" value="ECO:0007669"/>
    <property type="project" value="UniProtKB-SubCell"/>
</dbReference>
<evidence type="ECO:0000256" key="6">
    <source>
        <dbReference type="RuleBase" id="RU363041"/>
    </source>
</evidence>
<dbReference type="Proteomes" id="UP001139534">
    <property type="component" value="Unassembled WGS sequence"/>
</dbReference>
<dbReference type="Pfam" id="PF01925">
    <property type="entry name" value="TauE"/>
    <property type="match status" value="1"/>
</dbReference>
<feature type="transmembrane region" description="Helical" evidence="6">
    <location>
        <begin position="241"/>
        <end position="259"/>
    </location>
</feature>
<dbReference type="InterPro" id="IPR002781">
    <property type="entry name" value="TM_pro_TauE-like"/>
</dbReference>
<organism evidence="7 8">
    <name type="scientific">Paenibacillus mellifer</name>
    <dbReference type="NCBI Taxonomy" id="2937794"/>
    <lineage>
        <taxon>Bacteria</taxon>
        <taxon>Bacillati</taxon>
        <taxon>Bacillota</taxon>
        <taxon>Bacilli</taxon>
        <taxon>Bacillales</taxon>
        <taxon>Paenibacillaceae</taxon>
        <taxon>Paenibacillus</taxon>
    </lineage>
</organism>
<dbReference type="InterPro" id="IPR051598">
    <property type="entry name" value="TSUP/Inactive_protease-like"/>
</dbReference>
<comment type="caution">
    <text evidence="7">The sequence shown here is derived from an EMBL/GenBank/DDBJ whole genome shotgun (WGS) entry which is preliminary data.</text>
</comment>
<evidence type="ECO:0000313" key="8">
    <source>
        <dbReference type="Proteomes" id="UP001139534"/>
    </source>
</evidence>
<name>A0A9X1Y1S8_9BACL</name>